<reference evidence="10 11" key="1">
    <citation type="submission" date="2020-05" db="EMBL/GenBank/DDBJ databases">
        <title>Identification and distribution of gene clusters putatively required for synthesis of sphingolipid metabolism inhibitors in phylogenetically diverse species of the filamentous fungus Fusarium.</title>
        <authorList>
            <person name="Kim H.-S."/>
            <person name="Busman M."/>
            <person name="Brown D.W."/>
            <person name="Divon H."/>
            <person name="Uhlig S."/>
            <person name="Proctor R.H."/>
        </authorList>
    </citation>
    <scope>NUCLEOTIDE SEQUENCE [LARGE SCALE GENOMIC DNA]</scope>
    <source>
        <strain evidence="10 11">NRRL 36939</strain>
    </source>
</reference>
<comment type="cofactor">
    <cofactor evidence="1 8">
        <name>Zn(2+)</name>
        <dbReference type="ChEBI" id="CHEBI:29105"/>
    </cofactor>
</comment>
<dbReference type="InterPro" id="IPR036291">
    <property type="entry name" value="NAD(P)-bd_dom_sf"/>
</dbReference>
<accession>A0A8H5UXT3</accession>
<keyword evidence="7" id="KW-0520">NAD</keyword>
<evidence type="ECO:0000256" key="8">
    <source>
        <dbReference type="RuleBase" id="RU361277"/>
    </source>
</evidence>
<evidence type="ECO:0000256" key="2">
    <source>
        <dbReference type="ARBA" id="ARBA00008072"/>
    </source>
</evidence>
<dbReference type="SUPFAM" id="SSF50129">
    <property type="entry name" value="GroES-like"/>
    <property type="match status" value="1"/>
</dbReference>
<evidence type="ECO:0000256" key="1">
    <source>
        <dbReference type="ARBA" id="ARBA00001947"/>
    </source>
</evidence>
<dbReference type="SUPFAM" id="SSF51735">
    <property type="entry name" value="NAD(P)-binding Rossmann-fold domains"/>
    <property type="match status" value="1"/>
</dbReference>
<dbReference type="InterPro" id="IPR011032">
    <property type="entry name" value="GroES-like_sf"/>
</dbReference>
<evidence type="ECO:0000313" key="10">
    <source>
        <dbReference type="EMBL" id="KAF5603377.1"/>
    </source>
</evidence>
<dbReference type="EC" id="1.1.1.1" evidence="3"/>
<dbReference type="FunFam" id="3.40.50.720:FF:000039">
    <property type="entry name" value="Alcohol dehydrogenase AdhP"/>
    <property type="match status" value="1"/>
</dbReference>
<dbReference type="InterPro" id="IPR013149">
    <property type="entry name" value="ADH-like_C"/>
</dbReference>
<dbReference type="GO" id="GO:0004022">
    <property type="term" value="F:alcohol dehydrogenase (NAD+) activity"/>
    <property type="evidence" value="ECO:0007669"/>
    <property type="project" value="UniProtKB-EC"/>
</dbReference>
<sequence>MVQSAGDYTGHAAVLSGPYNGDYVMETKTTSKEIGSLDVLVHLQVSGVCSGDLHSRNGGFPAPEIPLRPLVGGHEGVGTILELGSDVERVIGLKIGNVVGLGWRNSTCDKVVNGLHTDGTFQEYIVAPALHVVLIPEGLDPVAAAPLLCGGATVLAALRSGCVSIGEWIAISGAAGGLGHLAIQYAKAMGAHVVAIDGPQPEKEAFCTSLGADVYTDFSQVQDVPTAVMRASNGGVHAALILNSHGSSYVQAFQYCRPLGRVIGLVATNLDFHLGLMFAKSLSLQTQTNGRRLDISDALALAAEGKVKPYTEILKLQDVNTALDRIQAGDVKGRLVLSIS</sequence>
<comment type="similarity">
    <text evidence="2 8">Belongs to the zinc-containing alcohol dehydrogenase family.</text>
</comment>
<dbReference type="PROSITE" id="PS00059">
    <property type="entry name" value="ADH_ZINC"/>
    <property type="match status" value="1"/>
</dbReference>
<evidence type="ECO:0000256" key="3">
    <source>
        <dbReference type="ARBA" id="ARBA00013190"/>
    </source>
</evidence>
<dbReference type="PANTHER" id="PTHR42940">
    <property type="entry name" value="ALCOHOL DEHYDROGENASE 1-RELATED"/>
    <property type="match status" value="1"/>
</dbReference>
<dbReference type="AlphaFoldDB" id="A0A8H5UXT3"/>
<name>A0A8H5UXT3_9HYPO</name>
<evidence type="ECO:0000256" key="5">
    <source>
        <dbReference type="ARBA" id="ARBA00022833"/>
    </source>
</evidence>
<evidence type="ECO:0000256" key="4">
    <source>
        <dbReference type="ARBA" id="ARBA00022723"/>
    </source>
</evidence>
<gene>
    <name evidence="10" type="ORF">FPCIR_1370</name>
</gene>
<dbReference type="PANTHER" id="PTHR42940:SF3">
    <property type="entry name" value="ALCOHOL DEHYDROGENASE 1-RELATED"/>
    <property type="match status" value="1"/>
</dbReference>
<dbReference type="EMBL" id="JAAOAS010000029">
    <property type="protein sequence ID" value="KAF5603377.1"/>
    <property type="molecule type" value="Genomic_DNA"/>
</dbReference>
<dbReference type="Gene3D" id="3.90.180.10">
    <property type="entry name" value="Medium-chain alcohol dehydrogenases, catalytic domain"/>
    <property type="match status" value="1"/>
</dbReference>
<evidence type="ECO:0000256" key="7">
    <source>
        <dbReference type="ARBA" id="ARBA00023027"/>
    </source>
</evidence>
<dbReference type="InterPro" id="IPR013154">
    <property type="entry name" value="ADH-like_N"/>
</dbReference>
<keyword evidence="6" id="KW-0560">Oxidoreductase</keyword>
<dbReference type="Gene3D" id="3.40.50.720">
    <property type="entry name" value="NAD(P)-binding Rossmann-like Domain"/>
    <property type="match status" value="1"/>
</dbReference>
<dbReference type="GO" id="GO:0008270">
    <property type="term" value="F:zinc ion binding"/>
    <property type="evidence" value="ECO:0007669"/>
    <property type="project" value="InterPro"/>
</dbReference>
<keyword evidence="11" id="KW-1185">Reference proteome</keyword>
<dbReference type="Proteomes" id="UP000546213">
    <property type="component" value="Unassembled WGS sequence"/>
</dbReference>
<dbReference type="SMART" id="SM00829">
    <property type="entry name" value="PKS_ER"/>
    <property type="match status" value="1"/>
</dbReference>
<dbReference type="InterPro" id="IPR002328">
    <property type="entry name" value="ADH_Zn_CS"/>
</dbReference>
<evidence type="ECO:0000313" key="11">
    <source>
        <dbReference type="Proteomes" id="UP000546213"/>
    </source>
</evidence>
<dbReference type="OrthoDB" id="1560166at2759"/>
<proteinExistence type="inferred from homology"/>
<protein>
    <recommendedName>
        <fullName evidence="3">alcohol dehydrogenase</fullName>
        <ecNumber evidence="3">1.1.1.1</ecNumber>
    </recommendedName>
</protein>
<dbReference type="InterPro" id="IPR020843">
    <property type="entry name" value="ER"/>
</dbReference>
<evidence type="ECO:0000256" key="6">
    <source>
        <dbReference type="ARBA" id="ARBA00023002"/>
    </source>
</evidence>
<feature type="domain" description="Enoyl reductase (ER)" evidence="9">
    <location>
        <begin position="21"/>
        <end position="337"/>
    </location>
</feature>
<evidence type="ECO:0000259" key="9">
    <source>
        <dbReference type="SMART" id="SM00829"/>
    </source>
</evidence>
<dbReference type="Pfam" id="PF00107">
    <property type="entry name" value="ADH_zinc_N"/>
    <property type="match status" value="1"/>
</dbReference>
<dbReference type="Pfam" id="PF08240">
    <property type="entry name" value="ADH_N"/>
    <property type="match status" value="1"/>
</dbReference>
<keyword evidence="5 8" id="KW-0862">Zinc</keyword>
<dbReference type="GO" id="GO:0005737">
    <property type="term" value="C:cytoplasm"/>
    <property type="evidence" value="ECO:0007669"/>
    <property type="project" value="TreeGrafter"/>
</dbReference>
<comment type="caution">
    <text evidence="10">The sequence shown here is derived from an EMBL/GenBank/DDBJ whole genome shotgun (WGS) entry which is preliminary data.</text>
</comment>
<keyword evidence="4 8" id="KW-0479">Metal-binding</keyword>
<organism evidence="10 11">
    <name type="scientific">Fusarium pseudocircinatum</name>
    <dbReference type="NCBI Taxonomy" id="56676"/>
    <lineage>
        <taxon>Eukaryota</taxon>
        <taxon>Fungi</taxon>
        <taxon>Dikarya</taxon>
        <taxon>Ascomycota</taxon>
        <taxon>Pezizomycotina</taxon>
        <taxon>Sordariomycetes</taxon>
        <taxon>Hypocreomycetidae</taxon>
        <taxon>Hypocreales</taxon>
        <taxon>Nectriaceae</taxon>
        <taxon>Fusarium</taxon>
        <taxon>Fusarium fujikuroi species complex</taxon>
    </lineage>
</organism>